<keyword evidence="1" id="KW-1133">Transmembrane helix</keyword>
<dbReference type="Proteomes" id="UP000094669">
    <property type="component" value="Unassembled WGS sequence"/>
</dbReference>
<keyword evidence="1" id="KW-0472">Membrane</keyword>
<organism evidence="2 3">
    <name type="scientific">Leptospira inadai serovar Lyme</name>
    <dbReference type="NCBI Taxonomy" id="293084"/>
    <lineage>
        <taxon>Bacteria</taxon>
        <taxon>Pseudomonadati</taxon>
        <taxon>Spirochaetota</taxon>
        <taxon>Spirochaetia</taxon>
        <taxon>Leptospirales</taxon>
        <taxon>Leptospiraceae</taxon>
        <taxon>Leptospira</taxon>
    </lineage>
</organism>
<comment type="caution">
    <text evidence="2">The sequence shown here is derived from an EMBL/GenBank/DDBJ whole genome shotgun (WGS) entry which is preliminary data.</text>
</comment>
<dbReference type="EMBL" id="MCRM02000006">
    <property type="protein sequence ID" value="PNV75470.1"/>
    <property type="molecule type" value="Genomic_DNA"/>
</dbReference>
<gene>
    <name evidence="2" type="ORF">BES34_007435</name>
</gene>
<sequence>MSNWDVASNAWDFGTSQIKIWIDGENLKYKKSLKPENIIPRSSITGVGFKAGNLTSILTIFTSGSEINLRVPTRARSTNLAASISGFFNGDATQGNQASRKAGKSSTLRNASIVGACVFILLIMIGMSGSGNSKKKTLTKEEIKSEVSEYLNRIQLAEQPSIDATAKFLKVSEDRYAGYDAAKAAIAKAEYVQETIENLKISDDLPDEIRDSLKEARKNLSDAYFSRQRTFRFALEFYDTNNPSALSKLKESSKASEYFINIAASNINKAKKAAGL</sequence>
<name>A0ABX4YJP8_9LEPT</name>
<keyword evidence="3" id="KW-1185">Reference proteome</keyword>
<protein>
    <submittedName>
        <fullName evidence="2">Uncharacterized protein</fullName>
    </submittedName>
</protein>
<dbReference type="RefSeq" id="WP_010413186.1">
    <property type="nucleotide sequence ID" value="NZ_MCRM02000006.1"/>
</dbReference>
<evidence type="ECO:0000313" key="2">
    <source>
        <dbReference type="EMBL" id="PNV75470.1"/>
    </source>
</evidence>
<feature type="transmembrane region" description="Helical" evidence="1">
    <location>
        <begin position="108"/>
        <end position="127"/>
    </location>
</feature>
<reference evidence="2" key="1">
    <citation type="submission" date="2018-01" db="EMBL/GenBank/DDBJ databases">
        <title>Genomic characterization of Leptospira inadai serogroup Lyme isolated from captured rat in Brazil and comparative analysis with human reference strain.</title>
        <authorList>
            <person name="Moreno L.Z."/>
            <person name="Loureiro A.P."/>
            <person name="Miraglia F."/>
            <person name="Kremer F.S."/>
            <person name="Eslabao M.R."/>
            <person name="Dellagostin O.A."/>
            <person name="Lilenbaum W."/>
            <person name="Moreno A.M."/>
        </authorList>
    </citation>
    <scope>NUCLEOTIDE SEQUENCE [LARGE SCALE GENOMIC DNA]</scope>
    <source>
        <strain evidence="2">M34/99</strain>
    </source>
</reference>
<accession>A0ABX4YJP8</accession>
<evidence type="ECO:0000256" key="1">
    <source>
        <dbReference type="SAM" id="Phobius"/>
    </source>
</evidence>
<evidence type="ECO:0000313" key="3">
    <source>
        <dbReference type="Proteomes" id="UP000094669"/>
    </source>
</evidence>
<proteinExistence type="predicted"/>
<keyword evidence="1" id="KW-0812">Transmembrane</keyword>